<feature type="region of interest" description="Disordered" evidence="1">
    <location>
        <begin position="149"/>
        <end position="175"/>
    </location>
</feature>
<evidence type="ECO:0000313" key="3">
    <source>
        <dbReference type="Proteomes" id="UP000535491"/>
    </source>
</evidence>
<dbReference type="RefSeq" id="WP_181754862.1">
    <property type="nucleotide sequence ID" value="NZ_JACEIQ010000034.1"/>
</dbReference>
<protein>
    <submittedName>
        <fullName evidence="2">Uncharacterized protein</fullName>
    </submittedName>
</protein>
<dbReference type="AlphaFoldDB" id="A0A7W1WUS0"/>
<gene>
    <name evidence="2" type="ORF">H1191_19445</name>
</gene>
<comment type="caution">
    <text evidence="2">The sequence shown here is derived from an EMBL/GenBank/DDBJ whole genome shotgun (WGS) entry which is preliminary data.</text>
</comment>
<sequence>MRIVKVDEYQFLTCFKAGLWGSHNNRFKQWKSGELLVFTVDKQIAALAEVTGEPFYSEDTIWENRLYPHRIQIKFLYVLSHENRLPILGKIRDSLTNAWGTNYGIRILSQSSLPEESSKIIAHEIRKQPNSIEFYVTNLNELLQEAKLQRQNETNEKQNKVGKSRTKRNSKRKQAELVVTQTKKEELHADENGDDNTVDTVMSVETIEEESNHSKAQSMLIKIGMLTGTSVWIASNDRNRKYEGRALGDNCIDSLPNLGLNIEALNRISLIDILWIRHNAPICAFEVETTTSVYSGLLRMSDLITVVPALKIKLYIVAPKERQGKVMKELRRPTFKKIGLSDYCKFIALEDLEDLLKRIKGLAPHVQPSVIDSIAISEDSDV</sequence>
<evidence type="ECO:0000256" key="1">
    <source>
        <dbReference type="SAM" id="MobiDB-lite"/>
    </source>
</evidence>
<dbReference type="Proteomes" id="UP000535491">
    <property type="component" value="Unassembled WGS sequence"/>
</dbReference>
<reference evidence="2 3" key="1">
    <citation type="submission" date="2020-07" db="EMBL/GenBank/DDBJ databases">
        <authorList>
            <person name="Feng H."/>
        </authorList>
    </citation>
    <scope>NUCLEOTIDE SEQUENCE [LARGE SCALE GENOMIC DNA]</scope>
    <source>
        <strain evidence="3">s-10</strain>
    </source>
</reference>
<evidence type="ECO:0000313" key="2">
    <source>
        <dbReference type="EMBL" id="MBA4496439.1"/>
    </source>
</evidence>
<accession>A0A7W1WUS0</accession>
<dbReference type="EMBL" id="JACEIQ010000034">
    <property type="protein sequence ID" value="MBA4496439.1"/>
    <property type="molecule type" value="Genomic_DNA"/>
</dbReference>
<feature type="compositionally biased region" description="Basic and acidic residues" evidence="1">
    <location>
        <begin position="149"/>
        <end position="159"/>
    </location>
</feature>
<name>A0A7W1WUS0_9BACL</name>
<organism evidence="2 3">
    <name type="scientific">Paenactinomyces guangxiensis</name>
    <dbReference type="NCBI Taxonomy" id="1490290"/>
    <lineage>
        <taxon>Bacteria</taxon>
        <taxon>Bacillati</taxon>
        <taxon>Bacillota</taxon>
        <taxon>Bacilli</taxon>
        <taxon>Bacillales</taxon>
        <taxon>Thermoactinomycetaceae</taxon>
        <taxon>Paenactinomyces</taxon>
    </lineage>
</organism>
<feature type="compositionally biased region" description="Basic residues" evidence="1">
    <location>
        <begin position="160"/>
        <end position="172"/>
    </location>
</feature>
<proteinExistence type="predicted"/>
<dbReference type="Gene3D" id="3.10.590.10">
    <property type="entry name" value="ph1033 like domains"/>
    <property type="match status" value="1"/>
</dbReference>
<keyword evidence="3" id="KW-1185">Reference proteome</keyword>